<comment type="caution">
    <text evidence="1">The sequence shown here is derived from an EMBL/GenBank/DDBJ whole genome shotgun (WGS) entry which is preliminary data.</text>
</comment>
<keyword evidence="2" id="KW-1185">Reference proteome</keyword>
<proteinExistence type="predicted"/>
<sequence>MSAPDPDDGAVQSVVIEFRGRSLAAGGAVSSQVEAFRYSGGQTAGAGRGIPVGNRFGGLAARRPHRDLTVMGTGGQ</sequence>
<reference evidence="2" key="1">
    <citation type="journal article" date="2019" name="Int. J. Syst. Evol. Microbiol.">
        <title>The Global Catalogue of Microorganisms (GCM) 10K type strain sequencing project: providing services to taxonomists for standard genome sequencing and annotation.</title>
        <authorList>
            <consortium name="The Broad Institute Genomics Platform"/>
            <consortium name="The Broad Institute Genome Sequencing Center for Infectious Disease"/>
            <person name="Wu L."/>
            <person name="Ma J."/>
        </authorList>
    </citation>
    <scope>NUCLEOTIDE SEQUENCE [LARGE SCALE GENOMIC DNA]</scope>
    <source>
        <strain evidence="2">CGMCC 4.7677</strain>
    </source>
</reference>
<evidence type="ECO:0000313" key="2">
    <source>
        <dbReference type="Proteomes" id="UP000605897"/>
    </source>
</evidence>
<dbReference type="EMBL" id="BNAU01000003">
    <property type="protein sequence ID" value="GHE95874.1"/>
    <property type="molecule type" value="Genomic_DNA"/>
</dbReference>
<gene>
    <name evidence="1" type="ORF">GCM10017786_30470</name>
</gene>
<accession>A0ABQ3IVM7</accession>
<dbReference type="Proteomes" id="UP000605897">
    <property type="component" value="Unassembled WGS sequence"/>
</dbReference>
<organism evidence="1 2">
    <name type="scientific">Amycolatopsis deserti</name>
    <dbReference type="NCBI Taxonomy" id="185696"/>
    <lineage>
        <taxon>Bacteria</taxon>
        <taxon>Bacillati</taxon>
        <taxon>Actinomycetota</taxon>
        <taxon>Actinomycetes</taxon>
        <taxon>Pseudonocardiales</taxon>
        <taxon>Pseudonocardiaceae</taxon>
        <taxon>Amycolatopsis</taxon>
    </lineage>
</organism>
<name>A0ABQ3IVM7_9PSEU</name>
<protein>
    <submittedName>
        <fullName evidence="1">Uncharacterized protein</fullName>
    </submittedName>
</protein>
<evidence type="ECO:0000313" key="1">
    <source>
        <dbReference type="EMBL" id="GHE95874.1"/>
    </source>
</evidence>